<sequence length="351" mass="37916">MSATSGINPSQDLATQFAQAVESKEVRFLKISIQNESLVLDRTVPISGSLEQDLNTLQDDEVLQPATPAYVLVKLDQPSTDWLAIFYVPEDAKVRDKMLYASTRTNLLKGLGSTVFTDSIFATSKNDITPDAYRAHQRHQAAPKPLSSREQEIADLKVAENAAAGYDGSRSRASHVGTGVGLNWTPKAEEAISNLAGGDQCCIVILSVDPASESVVLLSASDIAIEDLPSTLPSSEPSYALLAWTYTEASTRKREIVFIYSCPSSSPIKNRMIYSSGSSTTFQSAKTLLTSSSPAILIAPRKIETSDPTEVDEAFLKAELGRSEDGSNSERSTNPAITKPFAKPRGPGRRR</sequence>
<dbReference type="CDD" id="cd11285">
    <property type="entry name" value="ADF_Twf-N_like"/>
    <property type="match status" value="1"/>
</dbReference>
<gene>
    <name evidence="10" type="ORF">D9611_004578</name>
</gene>
<dbReference type="Proteomes" id="UP000541558">
    <property type="component" value="Unassembled WGS sequence"/>
</dbReference>
<protein>
    <recommendedName>
        <fullName evidence="9">ADF-H domain-containing protein</fullName>
    </recommendedName>
</protein>
<evidence type="ECO:0000256" key="2">
    <source>
        <dbReference type="ARBA" id="ARBA00009557"/>
    </source>
</evidence>
<evidence type="ECO:0000256" key="6">
    <source>
        <dbReference type="ARBA" id="ARBA00023212"/>
    </source>
</evidence>
<keyword evidence="4" id="KW-0677">Repeat</keyword>
<evidence type="ECO:0000256" key="8">
    <source>
        <dbReference type="SAM" id="MobiDB-lite"/>
    </source>
</evidence>
<dbReference type="PANTHER" id="PTHR13759:SF1">
    <property type="entry name" value="TWINFILIN"/>
    <property type="match status" value="1"/>
</dbReference>
<comment type="subunit">
    <text evidence="7">Interacts with G-actin; ADP-actin form.</text>
</comment>
<dbReference type="SMART" id="SM00102">
    <property type="entry name" value="ADF"/>
    <property type="match status" value="2"/>
</dbReference>
<name>A0A8H5BJF5_9AGAR</name>
<evidence type="ECO:0000256" key="3">
    <source>
        <dbReference type="ARBA" id="ARBA00022490"/>
    </source>
</evidence>
<proteinExistence type="inferred from homology"/>
<dbReference type="GO" id="GO:0005884">
    <property type="term" value="C:actin filament"/>
    <property type="evidence" value="ECO:0007669"/>
    <property type="project" value="TreeGrafter"/>
</dbReference>
<dbReference type="PROSITE" id="PS51263">
    <property type="entry name" value="ADF_H"/>
    <property type="match status" value="2"/>
</dbReference>
<comment type="caution">
    <text evidence="10">The sequence shown here is derived from an EMBL/GenBank/DDBJ whole genome shotgun (WGS) entry which is preliminary data.</text>
</comment>
<reference evidence="10 11" key="1">
    <citation type="journal article" date="2020" name="ISME J.">
        <title>Uncovering the hidden diversity of litter-decomposition mechanisms in mushroom-forming fungi.</title>
        <authorList>
            <person name="Floudas D."/>
            <person name="Bentzer J."/>
            <person name="Ahren D."/>
            <person name="Johansson T."/>
            <person name="Persson P."/>
            <person name="Tunlid A."/>
        </authorList>
    </citation>
    <scope>NUCLEOTIDE SEQUENCE [LARGE SCALE GENOMIC DNA]</scope>
    <source>
        <strain evidence="10 11">CBS 175.51</strain>
    </source>
</reference>
<accession>A0A8H5BJF5</accession>
<dbReference type="InterPro" id="IPR029006">
    <property type="entry name" value="ADF-H/Gelsolin-like_dom_sf"/>
</dbReference>
<dbReference type="CDD" id="cd11284">
    <property type="entry name" value="ADF_Twf-C_like"/>
    <property type="match status" value="1"/>
</dbReference>
<dbReference type="GO" id="GO:0003785">
    <property type="term" value="F:actin monomer binding"/>
    <property type="evidence" value="ECO:0007669"/>
    <property type="project" value="TreeGrafter"/>
</dbReference>
<comment type="similarity">
    <text evidence="2">Belongs to the actin-binding proteins ADF family. Twinfilin subfamily.</text>
</comment>
<evidence type="ECO:0000256" key="7">
    <source>
        <dbReference type="ARBA" id="ARBA00038532"/>
    </source>
</evidence>
<dbReference type="GO" id="GO:0051015">
    <property type="term" value="F:actin filament binding"/>
    <property type="evidence" value="ECO:0007669"/>
    <property type="project" value="TreeGrafter"/>
</dbReference>
<dbReference type="Pfam" id="PF00241">
    <property type="entry name" value="Cofilin_ADF"/>
    <property type="match status" value="2"/>
</dbReference>
<feature type="domain" description="ADF-H" evidence="9">
    <location>
        <begin position="179"/>
        <end position="321"/>
    </location>
</feature>
<dbReference type="EMBL" id="JAACJK010000164">
    <property type="protein sequence ID" value="KAF5324529.1"/>
    <property type="molecule type" value="Genomic_DNA"/>
</dbReference>
<keyword evidence="11" id="KW-1185">Reference proteome</keyword>
<dbReference type="GO" id="GO:0005737">
    <property type="term" value="C:cytoplasm"/>
    <property type="evidence" value="ECO:0007669"/>
    <property type="project" value="TreeGrafter"/>
</dbReference>
<dbReference type="InterPro" id="IPR002108">
    <property type="entry name" value="ADF-H"/>
</dbReference>
<evidence type="ECO:0000256" key="1">
    <source>
        <dbReference type="ARBA" id="ARBA00004245"/>
    </source>
</evidence>
<comment type="subcellular location">
    <subcellularLocation>
        <location evidence="1">Cytoplasm</location>
        <location evidence="1">Cytoskeleton</location>
    </subcellularLocation>
</comment>
<evidence type="ECO:0000313" key="10">
    <source>
        <dbReference type="EMBL" id="KAF5324529.1"/>
    </source>
</evidence>
<evidence type="ECO:0000313" key="11">
    <source>
        <dbReference type="Proteomes" id="UP000541558"/>
    </source>
</evidence>
<organism evidence="10 11">
    <name type="scientific">Ephemerocybe angulata</name>
    <dbReference type="NCBI Taxonomy" id="980116"/>
    <lineage>
        <taxon>Eukaryota</taxon>
        <taxon>Fungi</taxon>
        <taxon>Dikarya</taxon>
        <taxon>Basidiomycota</taxon>
        <taxon>Agaricomycotina</taxon>
        <taxon>Agaricomycetes</taxon>
        <taxon>Agaricomycetidae</taxon>
        <taxon>Agaricales</taxon>
        <taxon>Agaricineae</taxon>
        <taxon>Psathyrellaceae</taxon>
        <taxon>Ephemerocybe</taxon>
    </lineage>
</organism>
<dbReference type="AlphaFoldDB" id="A0A8H5BJF5"/>
<dbReference type="GO" id="GO:0051016">
    <property type="term" value="P:barbed-end actin filament capping"/>
    <property type="evidence" value="ECO:0007669"/>
    <property type="project" value="TreeGrafter"/>
</dbReference>
<dbReference type="GO" id="GO:0030042">
    <property type="term" value="P:actin filament depolymerization"/>
    <property type="evidence" value="ECO:0007669"/>
    <property type="project" value="TreeGrafter"/>
</dbReference>
<dbReference type="PANTHER" id="PTHR13759">
    <property type="entry name" value="TWINFILIN"/>
    <property type="match status" value="1"/>
</dbReference>
<dbReference type="FunFam" id="3.40.20.10:FF:000042">
    <property type="entry name" value="Actin depolymerizing protein"/>
    <property type="match status" value="1"/>
</dbReference>
<dbReference type="SUPFAM" id="SSF55753">
    <property type="entry name" value="Actin depolymerizing proteins"/>
    <property type="match status" value="2"/>
</dbReference>
<keyword evidence="3" id="KW-0963">Cytoplasm</keyword>
<feature type="domain" description="ADF-H" evidence="9">
    <location>
        <begin position="4"/>
        <end position="138"/>
    </location>
</feature>
<evidence type="ECO:0000256" key="5">
    <source>
        <dbReference type="ARBA" id="ARBA00023203"/>
    </source>
</evidence>
<evidence type="ECO:0000259" key="9">
    <source>
        <dbReference type="PROSITE" id="PS51263"/>
    </source>
</evidence>
<evidence type="ECO:0000256" key="4">
    <source>
        <dbReference type="ARBA" id="ARBA00022737"/>
    </source>
</evidence>
<keyword evidence="5" id="KW-0009">Actin-binding</keyword>
<dbReference type="Gene3D" id="3.40.20.10">
    <property type="entry name" value="Severin"/>
    <property type="match status" value="2"/>
</dbReference>
<dbReference type="OrthoDB" id="10006997at2759"/>
<keyword evidence="6" id="KW-0206">Cytoskeleton</keyword>
<feature type="region of interest" description="Disordered" evidence="8">
    <location>
        <begin position="317"/>
        <end position="351"/>
    </location>
</feature>
<dbReference type="InterPro" id="IPR028458">
    <property type="entry name" value="Twinfilin"/>
</dbReference>